<name>A0A7V8JSX1_9BURK</name>
<organism evidence="2 3">
    <name type="scientific">Herbaspirillum frisingense</name>
    <dbReference type="NCBI Taxonomy" id="92645"/>
    <lineage>
        <taxon>Bacteria</taxon>
        <taxon>Pseudomonadati</taxon>
        <taxon>Pseudomonadota</taxon>
        <taxon>Betaproteobacteria</taxon>
        <taxon>Burkholderiales</taxon>
        <taxon>Oxalobacteraceae</taxon>
        <taxon>Herbaspirillum</taxon>
    </lineage>
</organism>
<dbReference type="AlphaFoldDB" id="A0A7V8JSX1"/>
<accession>A0A7V8JSX1</accession>
<evidence type="ECO:0000313" key="3">
    <source>
        <dbReference type="Proteomes" id="UP000462435"/>
    </source>
</evidence>
<evidence type="ECO:0000256" key="1">
    <source>
        <dbReference type="SAM" id="MobiDB-lite"/>
    </source>
</evidence>
<proteinExistence type="predicted"/>
<evidence type="ECO:0000313" key="2">
    <source>
        <dbReference type="EMBL" id="KAF1041315.1"/>
    </source>
</evidence>
<comment type="caution">
    <text evidence="2">The sequence shown here is derived from an EMBL/GenBank/DDBJ whole genome shotgun (WGS) entry which is preliminary data.</text>
</comment>
<protein>
    <recommendedName>
        <fullName evidence="4">SGNH hydrolase-type esterase domain-containing protein</fullName>
    </recommendedName>
</protein>
<sequence>MIEESEFLELLTIFGGNKGQRSSQAVRGTGLSKPHGSQATVNEAWDQPSGCLKMEMEAPFSRVRIWVFNRGANGSSNWEFAVAATEKGGPDGSVANTFYPWKGGVSNNALQDATHDWGWQRVTFGMGGIGQSGLIDPGLNPNYASGKLYPSTEMRQAYQQSATTQALGDVLVSDWVNCQSIQPAAPGPAGLSRPYLLVRTHCLKGGFPTEKVDNYVVSAAIVKAEYDAWVAGSKAKRLTYYRGITGGDPTTTFTLVPSAAGAPDGSLASQNYPYIAVEVEYTVKVRSFACFGDSNTEGYNWPFDAILQMSTPDAPYTSANFGMSTNRSVQYFSMMDAVLKRGLRPTDVLIPSHSTNDAPATVYDFDQLRVQLLERIKLCNDLAITPWIWTHFYGVVKGAGDPANNVAEAAYLDWVRALCAAGKAKLVDIAKGWDRASMRAADNTHPNATGIAYCTGVFLSALQAG</sequence>
<dbReference type="Proteomes" id="UP000462435">
    <property type="component" value="Unassembled WGS sequence"/>
</dbReference>
<dbReference type="GO" id="GO:0016788">
    <property type="term" value="F:hydrolase activity, acting on ester bonds"/>
    <property type="evidence" value="ECO:0007669"/>
    <property type="project" value="UniProtKB-ARBA"/>
</dbReference>
<gene>
    <name evidence="2" type="ORF">GAK35_03405</name>
</gene>
<dbReference type="InterPro" id="IPR036514">
    <property type="entry name" value="SGNH_hydro_sf"/>
</dbReference>
<feature type="region of interest" description="Disordered" evidence="1">
    <location>
        <begin position="19"/>
        <end position="42"/>
    </location>
</feature>
<dbReference type="Gene3D" id="3.40.50.1110">
    <property type="entry name" value="SGNH hydrolase"/>
    <property type="match status" value="1"/>
</dbReference>
<reference evidence="3" key="1">
    <citation type="journal article" date="2020" name="MBio">
        <title>Horizontal gene transfer to a defensive symbiont with a reduced genome amongst a multipartite beetle microbiome.</title>
        <authorList>
            <person name="Waterworth S.C."/>
            <person name="Florez L.V."/>
            <person name="Rees E.R."/>
            <person name="Hertweck C."/>
            <person name="Kaltenpoth M."/>
            <person name="Kwan J.C."/>
        </authorList>
    </citation>
    <scope>NUCLEOTIDE SEQUENCE [LARGE SCALE GENOMIC DNA]</scope>
</reference>
<evidence type="ECO:0008006" key="4">
    <source>
        <dbReference type="Google" id="ProtNLM"/>
    </source>
</evidence>
<dbReference type="CDD" id="cd00229">
    <property type="entry name" value="SGNH_hydrolase"/>
    <property type="match status" value="1"/>
</dbReference>
<dbReference type="EMBL" id="WNDX01000128">
    <property type="protein sequence ID" value="KAF1041315.1"/>
    <property type="molecule type" value="Genomic_DNA"/>
</dbReference>
<dbReference type="SUPFAM" id="SSF52266">
    <property type="entry name" value="SGNH hydrolase"/>
    <property type="match status" value="1"/>
</dbReference>